<proteinExistence type="predicted"/>
<dbReference type="Proteomes" id="UP000661894">
    <property type="component" value="Unassembled WGS sequence"/>
</dbReference>
<evidence type="ECO:0000259" key="1">
    <source>
        <dbReference type="Pfam" id="PF01243"/>
    </source>
</evidence>
<dbReference type="InterPro" id="IPR012349">
    <property type="entry name" value="Split_barrel_FMN-bd"/>
</dbReference>
<keyword evidence="3" id="KW-1185">Reference proteome</keyword>
<dbReference type="EMBL" id="JACSPO010000001">
    <property type="protein sequence ID" value="MBD8061890.1"/>
    <property type="molecule type" value="Genomic_DNA"/>
</dbReference>
<accession>A0ABR8Z0V8</accession>
<feature type="domain" description="Pyridoxamine 5'-phosphate oxidase N-terminal" evidence="1">
    <location>
        <begin position="39"/>
        <end position="155"/>
    </location>
</feature>
<gene>
    <name evidence="2" type="ORF">H9624_06090</name>
</gene>
<evidence type="ECO:0000313" key="3">
    <source>
        <dbReference type="Proteomes" id="UP000661894"/>
    </source>
</evidence>
<dbReference type="InterPro" id="IPR011576">
    <property type="entry name" value="Pyridox_Oxase_N"/>
</dbReference>
<sequence>MRETPEEVAALQELMDASYGRSTSHLREIVSGAHRLTAEQVLEQLTGMKVLSLATVTASGEPRVSAVDGHLLHGRWTFGTDGRAAKARHLAARPAVSAAHVDGERLGVFCHGRAVRLTPQDPLWAETIEHWTAHYGTDPTTWGEDIRMFRIEPTWLVGYGDLAE</sequence>
<comment type="caution">
    <text evidence="2">The sequence shown here is derived from an EMBL/GenBank/DDBJ whole genome shotgun (WGS) entry which is preliminary data.</text>
</comment>
<evidence type="ECO:0000313" key="2">
    <source>
        <dbReference type="EMBL" id="MBD8061890.1"/>
    </source>
</evidence>
<dbReference type="Pfam" id="PF01243">
    <property type="entry name" value="PNPOx_N"/>
    <property type="match status" value="1"/>
</dbReference>
<dbReference type="SUPFAM" id="SSF50475">
    <property type="entry name" value="FMN-binding split barrel"/>
    <property type="match status" value="1"/>
</dbReference>
<reference evidence="2 3" key="1">
    <citation type="submission" date="2020-08" db="EMBL/GenBank/DDBJ databases">
        <title>A Genomic Blueprint of the Chicken Gut Microbiome.</title>
        <authorList>
            <person name="Gilroy R."/>
            <person name="Ravi A."/>
            <person name="Getino M."/>
            <person name="Pursley I."/>
            <person name="Horton D.L."/>
            <person name="Alikhan N.-F."/>
            <person name="Baker D."/>
            <person name="Gharbi K."/>
            <person name="Hall N."/>
            <person name="Watson M."/>
            <person name="Adriaenssens E.M."/>
            <person name="Foster-Nyarko E."/>
            <person name="Jarju S."/>
            <person name="Secka A."/>
            <person name="Antonio M."/>
            <person name="Oren A."/>
            <person name="Chaudhuri R."/>
            <person name="La Ragione R.M."/>
            <person name="Hildebrand F."/>
            <person name="Pallen M.J."/>
        </authorList>
    </citation>
    <scope>NUCLEOTIDE SEQUENCE [LARGE SCALE GENOMIC DNA]</scope>
    <source>
        <strain evidence="2 3">Sa1BUA1</strain>
    </source>
</reference>
<name>A0ABR8Z0V8_9MICO</name>
<dbReference type="Gene3D" id="2.30.110.10">
    <property type="entry name" value="Electron Transport, Fmn-binding Protein, Chain A"/>
    <property type="match status" value="1"/>
</dbReference>
<organism evidence="2 3">
    <name type="scientific">Oceanitalea stevensii</name>
    <dbReference type="NCBI Taxonomy" id="2763072"/>
    <lineage>
        <taxon>Bacteria</taxon>
        <taxon>Bacillati</taxon>
        <taxon>Actinomycetota</taxon>
        <taxon>Actinomycetes</taxon>
        <taxon>Micrococcales</taxon>
        <taxon>Bogoriellaceae</taxon>
        <taxon>Georgenia</taxon>
    </lineage>
</organism>
<dbReference type="RefSeq" id="WP_251838944.1">
    <property type="nucleotide sequence ID" value="NZ_JACSPO010000001.1"/>
</dbReference>
<protein>
    <submittedName>
        <fullName evidence="2">Pyridoxamine 5'-phosphate oxidase family protein</fullName>
    </submittedName>
</protein>